<accession>A0A318UAG5</accession>
<dbReference type="InterPro" id="IPR003115">
    <property type="entry name" value="ParB_N"/>
</dbReference>
<protein>
    <submittedName>
        <fullName evidence="4">ParB/RepB/Spo0J family partition protein</fullName>
    </submittedName>
</protein>
<name>A0A318UAG5_9SPHI</name>
<evidence type="ECO:0000259" key="3">
    <source>
        <dbReference type="SMART" id="SM00470"/>
    </source>
</evidence>
<organism evidence="4 5">
    <name type="scientific">Pedobacter nutrimenti</name>
    <dbReference type="NCBI Taxonomy" id="1241337"/>
    <lineage>
        <taxon>Bacteria</taxon>
        <taxon>Pseudomonadati</taxon>
        <taxon>Bacteroidota</taxon>
        <taxon>Sphingobacteriia</taxon>
        <taxon>Sphingobacteriales</taxon>
        <taxon>Sphingobacteriaceae</taxon>
        <taxon>Pedobacter</taxon>
    </lineage>
</organism>
<dbReference type="PANTHER" id="PTHR33375:SF1">
    <property type="entry name" value="CHROMOSOME-PARTITIONING PROTEIN PARB-RELATED"/>
    <property type="match status" value="1"/>
</dbReference>
<proteinExistence type="inferred from homology"/>
<dbReference type="InterPro" id="IPR004437">
    <property type="entry name" value="ParB/RepB/Spo0J"/>
</dbReference>
<evidence type="ECO:0000256" key="2">
    <source>
        <dbReference type="ARBA" id="ARBA00022829"/>
    </source>
</evidence>
<reference evidence="4 5" key="1">
    <citation type="submission" date="2018-06" db="EMBL/GenBank/DDBJ databases">
        <title>Genomic Encyclopedia of Archaeal and Bacterial Type Strains, Phase II (KMG-II): from individual species to whole genera.</title>
        <authorList>
            <person name="Goeker M."/>
        </authorList>
    </citation>
    <scope>NUCLEOTIDE SEQUENCE [LARGE SCALE GENOMIC DNA]</scope>
    <source>
        <strain evidence="4 5">DSM 27372</strain>
    </source>
</reference>
<dbReference type="GO" id="GO:0005694">
    <property type="term" value="C:chromosome"/>
    <property type="evidence" value="ECO:0007669"/>
    <property type="project" value="TreeGrafter"/>
</dbReference>
<dbReference type="InterPro" id="IPR036086">
    <property type="entry name" value="ParB/Sulfiredoxin_sf"/>
</dbReference>
<dbReference type="EMBL" id="QKLU01000012">
    <property type="protein sequence ID" value="PYF68447.1"/>
    <property type="molecule type" value="Genomic_DNA"/>
</dbReference>
<gene>
    <name evidence="4" type="ORF">B0O44_11231</name>
</gene>
<evidence type="ECO:0000313" key="4">
    <source>
        <dbReference type="EMBL" id="PYF68447.1"/>
    </source>
</evidence>
<dbReference type="Gene3D" id="1.10.10.2830">
    <property type="match status" value="1"/>
</dbReference>
<feature type="domain" description="ParB-like N-terminal" evidence="3">
    <location>
        <begin position="26"/>
        <end position="115"/>
    </location>
</feature>
<keyword evidence="5" id="KW-1185">Reference proteome</keyword>
<comment type="similarity">
    <text evidence="1">Belongs to the ParB family.</text>
</comment>
<dbReference type="PANTHER" id="PTHR33375">
    <property type="entry name" value="CHROMOSOME-PARTITIONING PROTEIN PARB-RELATED"/>
    <property type="match status" value="1"/>
</dbReference>
<dbReference type="NCBIfam" id="TIGR00180">
    <property type="entry name" value="parB_part"/>
    <property type="match status" value="1"/>
</dbReference>
<dbReference type="SUPFAM" id="SSF110849">
    <property type="entry name" value="ParB/Sulfiredoxin"/>
    <property type="match status" value="1"/>
</dbReference>
<comment type="caution">
    <text evidence="4">The sequence shown here is derived from an EMBL/GenBank/DDBJ whole genome shotgun (WGS) entry which is preliminary data.</text>
</comment>
<dbReference type="InterPro" id="IPR050336">
    <property type="entry name" value="Chromosome_partition/occlusion"/>
</dbReference>
<dbReference type="SMART" id="SM00470">
    <property type="entry name" value="ParB"/>
    <property type="match status" value="1"/>
</dbReference>
<dbReference type="InterPro" id="IPR041468">
    <property type="entry name" value="HTH_ParB/Spo0J"/>
</dbReference>
<dbReference type="GO" id="GO:0007059">
    <property type="term" value="P:chromosome segregation"/>
    <property type="evidence" value="ECO:0007669"/>
    <property type="project" value="UniProtKB-KW"/>
</dbReference>
<sequence>MSSTKKKKAVQLEPIDLPILTSDEVKLIPIDLIDVISNYRKYFNEEKTLELASNLQTNGLIHPVLCRMQNNGRYGLVSGERRYRASILAGFTVICSTVRDLSDEQVLDIQISENLQREDTSPLEDCSAYQILVDKGLSVNDVALKLGKSPSFIAGRLSLVNLIDEFQQTLLEDKLPITHAIYLSRQEKDNQNLYWNFIISNPVYLGSFKNLKSFFEVQIEVPLSKAKFDKDDSNLVQGIGACTNCIKNSACNLSLFSDKSEDTCLDRKCFDIKTDAFEKNYFLSLPDDILIVRGQRYYEDNSQIEFIKQLSEDLNIHEYDIIERTVTLPVFNEEEPIPEEFENGELDEDYIEQLQEYKEAVLEHEKDVQEYHTVLNSSPELNKGCFISGKSKGQVFHFFKKEIVKTQLSENNNIDPVLKALNDRKDGHLQRIKRGLEIDAEKIHSAQAKKIKELDYFNKDNFEVDSDLNEAENNAILISMYQKIKWDVKERFKKQYLISEKDLFEQLIALPKKAKTYIFRQALLSCVFNEYIGGLDHSAVSSIALSYSDQIGLSEIIENQNKAKEKREASQTEKIYVIERQIEQHLKSINQTTSSQPSDKIIESELIEL</sequence>
<dbReference type="Pfam" id="PF02195">
    <property type="entry name" value="ParB_N"/>
    <property type="match status" value="1"/>
</dbReference>
<dbReference type="Gene3D" id="3.90.1530.30">
    <property type="match status" value="1"/>
</dbReference>
<dbReference type="Pfam" id="PF17762">
    <property type="entry name" value="HTH_ParB"/>
    <property type="match status" value="1"/>
</dbReference>
<dbReference type="AlphaFoldDB" id="A0A318UAG5"/>
<evidence type="ECO:0000256" key="1">
    <source>
        <dbReference type="ARBA" id="ARBA00006295"/>
    </source>
</evidence>
<dbReference type="RefSeq" id="WP_170123404.1">
    <property type="nucleotide sequence ID" value="NZ_QKLU01000012.1"/>
</dbReference>
<dbReference type="GO" id="GO:0003677">
    <property type="term" value="F:DNA binding"/>
    <property type="evidence" value="ECO:0007669"/>
    <property type="project" value="InterPro"/>
</dbReference>
<dbReference type="SUPFAM" id="SSF109709">
    <property type="entry name" value="KorB DNA-binding domain-like"/>
    <property type="match status" value="1"/>
</dbReference>
<keyword evidence="2" id="KW-0159">Chromosome partition</keyword>
<dbReference type="Proteomes" id="UP000248198">
    <property type="component" value="Unassembled WGS sequence"/>
</dbReference>
<evidence type="ECO:0000313" key="5">
    <source>
        <dbReference type="Proteomes" id="UP000248198"/>
    </source>
</evidence>